<dbReference type="PANTHER" id="PTHR30537">
    <property type="entry name" value="HTH-TYPE TRANSCRIPTIONAL REGULATOR"/>
    <property type="match status" value="1"/>
</dbReference>
<dbReference type="InterPro" id="IPR036388">
    <property type="entry name" value="WH-like_DNA-bd_sf"/>
</dbReference>
<sequence>MDSLGSLSVFVRAGEARSFTVAGQQLGISSSAVSKAIVRLEERLGVRLFHRSTRTVSLTPEGALFLERCRRILCEVAAAETELSQTQSAPRGKLRISLPSIGALFMARLADFKRLYPEVELDIDCSDRLVEVIEEGFDAVIRTGEPSDSRLMTRAIGSYRMVVVGSPEYFRREGVPVQPEDLARHACLIFRFPTTGKLQVWPLRRAGQAIDIERPASMVTNTLEPQVCFAEQGLGIACVPDIAIRRQLDEGTLVTVLDDYNQDCTTLRILWPSSRHLSPKLRVFVDFIAGSLLPREGGSVNDARAKPAPKPAGT</sequence>
<evidence type="ECO:0000256" key="3">
    <source>
        <dbReference type="ARBA" id="ARBA00023125"/>
    </source>
</evidence>
<dbReference type="RefSeq" id="WP_276269383.1">
    <property type="nucleotide sequence ID" value="NZ_JARJLM010000707.1"/>
</dbReference>
<dbReference type="PRINTS" id="PR00039">
    <property type="entry name" value="HTHLYSR"/>
</dbReference>
<comment type="similarity">
    <text evidence="1">Belongs to the LysR transcriptional regulatory family.</text>
</comment>
<dbReference type="PANTHER" id="PTHR30537:SF72">
    <property type="entry name" value="LYSR FAMILY TRANSCRIPTIONAL REGULATOR"/>
    <property type="match status" value="1"/>
</dbReference>
<dbReference type="InterPro" id="IPR058163">
    <property type="entry name" value="LysR-type_TF_proteobact-type"/>
</dbReference>
<feature type="domain" description="HTH lysR-type" evidence="5">
    <location>
        <begin position="1"/>
        <end position="59"/>
    </location>
</feature>
<organism evidence="6 7">
    <name type="scientific">Cupriavidus basilensis</name>
    <dbReference type="NCBI Taxonomy" id="68895"/>
    <lineage>
        <taxon>Bacteria</taxon>
        <taxon>Pseudomonadati</taxon>
        <taxon>Pseudomonadota</taxon>
        <taxon>Betaproteobacteria</taxon>
        <taxon>Burkholderiales</taxon>
        <taxon>Burkholderiaceae</taxon>
        <taxon>Cupriavidus</taxon>
    </lineage>
</organism>
<reference evidence="6 7" key="1">
    <citation type="submission" date="2023-03" db="EMBL/GenBank/DDBJ databases">
        <title>Draft assemblies of triclosan tolerant bacteria isolated from returned activated sludge.</title>
        <authorList>
            <person name="Van Hamelsveld S."/>
        </authorList>
    </citation>
    <scope>NUCLEOTIDE SEQUENCE [LARGE SCALE GENOMIC DNA]</scope>
    <source>
        <strain evidence="6 7">GW210010_S58</strain>
    </source>
</reference>
<keyword evidence="7" id="KW-1185">Reference proteome</keyword>
<dbReference type="SUPFAM" id="SSF46785">
    <property type="entry name" value="Winged helix' DNA-binding domain"/>
    <property type="match status" value="1"/>
</dbReference>
<keyword evidence="4" id="KW-0804">Transcription</keyword>
<keyword evidence="2" id="KW-0805">Transcription regulation</keyword>
<comment type="caution">
    <text evidence="6">The sequence shown here is derived from an EMBL/GenBank/DDBJ whole genome shotgun (WGS) entry which is preliminary data.</text>
</comment>
<dbReference type="Pfam" id="PF00126">
    <property type="entry name" value="HTH_1"/>
    <property type="match status" value="1"/>
</dbReference>
<evidence type="ECO:0000256" key="2">
    <source>
        <dbReference type="ARBA" id="ARBA00023015"/>
    </source>
</evidence>
<name>A0ABT6B4W6_9BURK</name>
<accession>A0ABT6B4W6</accession>
<dbReference type="SUPFAM" id="SSF53850">
    <property type="entry name" value="Periplasmic binding protein-like II"/>
    <property type="match status" value="1"/>
</dbReference>
<gene>
    <name evidence="6" type="ORF">P3W85_43560</name>
</gene>
<dbReference type="InterPro" id="IPR000847">
    <property type="entry name" value="LysR_HTH_N"/>
</dbReference>
<evidence type="ECO:0000256" key="4">
    <source>
        <dbReference type="ARBA" id="ARBA00023163"/>
    </source>
</evidence>
<keyword evidence="3" id="KW-0238">DNA-binding</keyword>
<evidence type="ECO:0000313" key="7">
    <source>
        <dbReference type="Proteomes" id="UP001216674"/>
    </source>
</evidence>
<proteinExistence type="inferred from homology"/>
<dbReference type="PROSITE" id="PS50931">
    <property type="entry name" value="HTH_LYSR"/>
    <property type="match status" value="1"/>
</dbReference>
<dbReference type="InterPro" id="IPR005119">
    <property type="entry name" value="LysR_subst-bd"/>
</dbReference>
<dbReference type="Proteomes" id="UP001216674">
    <property type="component" value="Unassembled WGS sequence"/>
</dbReference>
<dbReference type="Gene3D" id="3.40.190.290">
    <property type="match status" value="1"/>
</dbReference>
<dbReference type="Gene3D" id="1.10.10.10">
    <property type="entry name" value="Winged helix-like DNA-binding domain superfamily/Winged helix DNA-binding domain"/>
    <property type="match status" value="1"/>
</dbReference>
<dbReference type="EMBL" id="JARJLM010000707">
    <property type="protein sequence ID" value="MDF3839769.1"/>
    <property type="molecule type" value="Genomic_DNA"/>
</dbReference>
<dbReference type="CDD" id="cd08476">
    <property type="entry name" value="PBP2_CrgA_like_7"/>
    <property type="match status" value="1"/>
</dbReference>
<evidence type="ECO:0000259" key="5">
    <source>
        <dbReference type="PROSITE" id="PS50931"/>
    </source>
</evidence>
<dbReference type="InterPro" id="IPR036390">
    <property type="entry name" value="WH_DNA-bd_sf"/>
</dbReference>
<evidence type="ECO:0000313" key="6">
    <source>
        <dbReference type="EMBL" id="MDF3839769.1"/>
    </source>
</evidence>
<protein>
    <submittedName>
        <fullName evidence="6">LysR family transcriptional regulator</fullName>
    </submittedName>
</protein>
<dbReference type="Pfam" id="PF03466">
    <property type="entry name" value="LysR_substrate"/>
    <property type="match status" value="1"/>
</dbReference>
<evidence type="ECO:0000256" key="1">
    <source>
        <dbReference type="ARBA" id="ARBA00009437"/>
    </source>
</evidence>